<name>A0A1Y5REV7_9PROT</name>
<protein>
    <submittedName>
        <fullName evidence="2">Uncharacterized protein</fullName>
    </submittedName>
</protein>
<dbReference type="InParanoid" id="A0A1Y5REV7"/>
<evidence type="ECO:0000256" key="1">
    <source>
        <dbReference type="SAM" id="MobiDB-lite"/>
    </source>
</evidence>
<evidence type="ECO:0000313" key="2">
    <source>
        <dbReference type="EMBL" id="SLN15937.1"/>
    </source>
</evidence>
<gene>
    <name evidence="2" type="ORF">OCH7691_00327</name>
</gene>
<organism evidence="2 3">
    <name type="scientific">Oceanibacterium hippocampi</name>
    <dbReference type="NCBI Taxonomy" id="745714"/>
    <lineage>
        <taxon>Bacteria</taxon>
        <taxon>Pseudomonadati</taxon>
        <taxon>Pseudomonadota</taxon>
        <taxon>Alphaproteobacteria</taxon>
        <taxon>Sneathiellales</taxon>
        <taxon>Sneathiellaceae</taxon>
        <taxon>Oceanibacterium</taxon>
    </lineage>
</organism>
<proteinExistence type="predicted"/>
<keyword evidence="3" id="KW-1185">Reference proteome</keyword>
<dbReference type="EMBL" id="FWFR01000001">
    <property type="protein sequence ID" value="SLN15937.1"/>
    <property type="molecule type" value="Genomic_DNA"/>
</dbReference>
<evidence type="ECO:0000313" key="3">
    <source>
        <dbReference type="Proteomes" id="UP000193200"/>
    </source>
</evidence>
<feature type="region of interest" description="Disordered" evidence="1">
    <location>
        <begin position="42"/>
        <end position="66"/>
    </location>
</feature>
<dbReference type="AlphaFoldDB" id="A0A1Y5REV7"/>
<accession>A0A1Y5REV7</accession>
<sequence>MTNEPGGHCATLARNLINTLGVTQAKHAARQFGWYGVVQEISRQSESDDSQAPLEGRSGGYRTMRR</sequence>
<dbReference type="Proteomes" id="UP000193200">
    <property type="component" value="Unassembled WGS sequence"/>
</dbReference>
<reference evidence="2 3" key="1">
    <citation type="submission" date="2017-03" db="EMBL/GenBank/DDBJ databases">
        <authorList>
            <person name="Afonso C.L."/>
            <person name="Miller P.J."/>
            <person name="Scott M.A."/>
            <person name="Spackman E."/>
            <person name="Goraichik I."/>
            <person name="Dimitrov K.M."/>
            <person name="Suarez D.L."/>
            <person name="Swayne D.E."/>
        </authorList>
    </citation>
    <scope>NUCLEOTIDE SEQUENCE [LARGE SCALE GENOMIC DNA]</scope>
    <source>
        <strain evidence="2 3">CECT 7691</strain>
    </source>
</reference>